<dbReference type="Proteomes" id="UP000255283">
    <property type="component" value="Unassembled WGS sequence"/>
</dbReference>
<dbReference type="RefSeq" id="WP_147279928.1">
    <property type="nucleotide sequence ID" value="NZ_DBFWLE010000026.1"/>
</dbReference>
<proteinExistence type="predicted"/>
<gene>
    <name evidence="2" type="ORF">NCTC13063_02267</name>
</gene>
<reference evidence="2 3" key="1">
    <citation type="submission" date="2018-06" db="EMBL/GenBank/DDBJ databases">
        <authorList>
            <consortium name="Pathogen Informatics"/>
            <person name="Doyle S."/>
        </authorList>
    </citation>
    <scope>NUCLEOTIDE SEQUENCE [LARGE SCALE GENOMIC DNA]</scope>
    <source>
        <strain evidence="2 3">NCTC13063</strain>
    </source>
</reference>
<accession>A0AAQ1UP70</accession>
<name>A0AAQ1UP70_9BACT</name>
<dbReference type="AlphaFoldDB" id="A0AAQ1UP70"/>
<feature type="compositionally biased region" description="Basic and acidic residues" evidence="1">
    <location>
        <begin position="1"/>
        <end position="11"/>
    </location>
</feature>
<protein>
    <submittedName>
        <fullName evidence="2">Uncharacterized protein</fullName>
    </submittedName>
</protein>
<evidence type="ECO:0000313" key="2">
    <source>
        <dbReference type="EMBL" id="SUB96508.1"/>
    </source>
</evidence>
<sequence>MLRVISKESVRRGNASTIHGNSHGVSVDGENVSVRYRTVSGECKMTFSRAKIESEARKAYAKVVR</sequence>
<comment type="caution">
    <text evidence="2">The sequence shown here is derived from an EMBL/GenBank/DDBJ whole genome shotgun (WGS) entry which is preliminary data.</text>
</comment>
<feature type="compositionally biased region" description="Polar residues" evidence="1">
    <location>
        <begin position="14"/>
        <end position="24"/>
    </location>
</feature>
<evidence type="ECO:0000313" key="3">
    <source>
        <dbReference type="Proteomes" id="UP000255283"/>
    </source>
</evidence>
<dbReference type="EMBL" id="UGTJ01000002">
    <property type="protein sequence ID" value="SUB96508.1"/>
    <property type="molecule type" value="Genomic_DNA"/>
</dbReference>
<evidence type="ECO:0000256" key="1">
    <source>
        <dbReference type="SAM" id="MobiDB-lite"/>
    </source>
</evidence>
<organism evidence="2 3">
    <name type="scientific">Segatella buccae</name>
    <dbReference type="NCBI Taxonomy" id="28126"/>
    <lineage>
        <taxon>Bacteria</taxon>
        <taxon>Pseudomonadati</taxon>
        <taxon>Bacteroidota</taxon>
        <taxon>Bacteroidia</taxon>
        <taxon>Bacteroidales</taxon>
        <taxon>Prevotellaceae</taxon>
        <taxon>Segatella</taxon>
    </lineage>
</organism>
<feature type="region of interest" description="Disordered" evidence="1">
    <location>
        <begin position="1"/>
        <end position="24"/>
    </location>
</feature>